<evidence type="ECO:0000256" key="3">
    <source>
        <dbReference type="RuleBase" id="RU000363"/>
    </source>
</evidence>
<proteinExistence type="inferred from homology"/>
<dbReference type="Pfam" id="PF00106">
    <property type="entry name" value="adh_short"/>
    <property type="match status" value="1"/>
</dbReference>
<feature type="transmembrane region" description="Helical" evidence="4">
    <location>
        <begin position="317"/>
        <end position="337"/>
    </location>
</feature>
<dbReference type="AlphaFoldDB" id="A0A4Z0C6V0"/>
<dbReference type="NCBIfam" id="NF005495">
    <property type="entry name" value="PRK07109.1"/>
    <property type="match status" value="1"/>
</dbReference>
<dbReference type="PANTHER" id="PTHR44196:SF1">
    <property type="entry name" value="DEHYDROGENASE_REDUCTASE SDR FAMILY MEMBER 7B"/>
    <property type="match status" value="1"/>
</dbReference>
<organism evidence="6 7">
    <name type="scientific">Ramlibacter henchirensis</name>
    <dbReference type="NCBI Taxonomy" id="204072"/>
    <lineage>
        <taxon>Bacteria</taxon>
        <taxon>Pseudomonadati</taxon>
        <taxon>Pseudomonadota</taxon>
        <taxon>Betaproteobacteria</taxon>
        <taxon>Burkholderiales</taxon>
        <taxon>Comamonadaceae</taxon>
        <taxon>Ramlibacter</taxon>
    </lineage>
</organism>
<sequence>MEIGWRRQRRSATDGGRPVAVITGASAGIGRASAIAFGRMGWRVALLARGQPGLEGASRDVQAAGGEALVVPCDVADAEPVKAAADRVMREWGQLDVWVNNAMLSVFGPSWEVPAAEWERVTRVTYLGAVNGTLAALKHMRPRNRGTIVQVGSALAYRSIPLQAPYCGAKSALRAFTDSLRSELLHTGSQVRLSMVHLPGVNTPQFNWTRTHMPTRHRPVGPVYHPEAAARAIVKAALDAPRELWVGAPVLEALLGTMLGPGLLDRLLARTAFGPQQAKGSTDTRFDILDAPAAADAGVEGPFPDGARRRAHALNPAAVRGAIGLAVLGAFFTAAFAGRRNR</sequence>
<keyword evidence="4" id="KW-0472">Membrane</keyword>
<keyword evidence="2" id="KW-0560">Oxidoreductase</keyword>
<accession>A0A4Z0C6V0</accession>
<evidence type="ECO:0000259" key="5">
    <source>
        <dbReference type="SMART" id="SM00822"/>
    </source>
</evidence>
<dbReference type="PRINTS" id="PR00080">
    <property type="entry name" value="SDRFAMILY"/>
</dbReference>
<evidence type="ECO:0000256" key="2">
    <source>
        <dbReference type="ARBA" id="ARBA00023002"/>
    </source>
</evidence>
<comment type="similarity">
    <text evidence="1 3">Belongs to the short-chain dehydrogenases/reductases (SDR) family.</text>
</comment>
<evidence type="ECO:0000313" key="6">
    <source>
        <dbReference type="EMBL" id="TFZ06108.1"/>
    </source>
</evidence>
<keyword evidence="4" id="KW-1133">Transmembrane helix</keyword>
<gene>
    <name evidence="6" type="ORF">EZ313_05545</name>
</gene>
<evidence type="ECO:0000256" key="1">
    <source>
        <dbReference type="ARBA" id="ARBA00006484"/>
    </source>
</evidence>
<comment type="caution">
    <text evidence="6">The sequence shown here is derived from an EMBL/GenBank/DDBJ whole genome shotgun (WGS) entry which is preliminary data.</text>
</comment>
<dbReference type="GO" id="GO:0016020">
    <property type="term" value="C:membrane"/>
    <property type="evidence" value="ECO:0007669"/>
    <property type="project" value="TreeGrafter"/>
</dbReference>
<dbReference type="InterPro" id="IPR002347">
    <property type="entry name" value="SDR_fam"/>
</dbReference>
<dbReference type="OrthoDB" id="9790266at2"/>
<dbReference type="Gene3D" id="3.40.50.720">
    <property type="entry name" value="NAD(P)-binding Rossmann-like Domain"/>
    <property type="match status" value="1"/>
</dbReference>
<dbReference type="PRINTS" id="PR00081">
    <property type="entry name" value="GDHRDH"/>
</dbReference>
<dbReference type="PROSITE" id="PS00061">
    <property type="entry name" value="ADH_SHORT"/>
    <property type="match status" value="1"/>
</dbReference>
<dbReference type="InterPro" id="IPR057326">
    <property type="entry name" value="KR_dom"/>
</dbReference>
<dbReference type="Proteomes" id="UP000298180">
    <property type="component" value="Unassembled WGS sequence"/>
</dbReference>
<reference evidence="6 7" key="1">
    <citation type="submission" date="2019-03" db="EMBL/GenBank/DDBJ databases">
        <title>Ramlibacter henchirensis DSM 14656, whole genome shotgun sequence.</title>
        <authorList>
            <person name="Zhang X."/>
            <person name="Feng G."/>
            <person name="Zhu H."/>
        </authorList>
    </citation>
    <scope>NUCLEOTIDE SEQUENCE [LARGE SCALE GENOMIC DNA]</scope>
    <source>
        <strain evidence="6 7">DSM 14656</strain>
    </source>
</reference>
<dbReference type="InterPro" id="IPR036291">
    <property type="entry name" value="NAD(P)-bd_dom_sf"/>
</dbReference>
<keyword evidence="4" id="KW-0812">Transmembrane</keyword>
<dbReference type="SUPFAM" id="SSF51735">
    <property type="entry name" value="NAD(P)-binding Rossmann-fold domains"/>
    <property type="match status" value="1"/>
</dbReference>
<keyword evidence="7" id="KW-1185">Reference proteome</keyword>
<evidence type="ECO:0000256" key="4">
    <source>
        <dbReference type="SAM" id="Phobius"/>
    </source>
</evidence>
<protein>
    <submittedName>
        <fullName evidence="6">SDR family NAD(P)-dependent oxidoreductase</fullName>
    </submittedName>
</protein>
<dbReference type="PANTHER" id="PTHR44196">
    <property type="entry name" value="DEHYDROGENASE/REDUCTASE SDR FAMILY MEMBER 7B"/>
    <property type="match status" value="1"/>
</dbReference>
<evidence type="ECO:0000313" key="7">
    <source>
        <dbReference type="Proteomes" id="UP000298180"/>
    </source>
</evidence>
<dbReference type="InterPro" id="IPR020904">
    <property type="entry name" value="Sc_DH/Rdtase_CS"/>
</dbReference>
<feature type="domain" description="Ketoreductase" evidence="5">
    <location>
        <begin position="18"/>
        <end position="204"/>
    </location>
</feature>
<dbReference type="SMART" id="SM00822">
    <property type="entry name" value="PKS_KR"/>
    <property type="match status" value="1"/>
</dbReference>
<name>A0A4Z0C6V0_9BURK</name>
<dbReference type="GO" id="GO:0016491">
    <property type="term" value="F:oxidoreductase activity"/>
    <property type="evidence" value="ECO:0007669"/>
    <property type="project" value="UniProtKB-KW"/>
</dbReference>
<dbReference type="EMBL" id="SMLM01000001">
    <property type="protein sequence ID" value="TFZ06108.1"/>
    <property type="molecule type" value="Genomic_DNA"/>
</dbReference>